<dbReference type="InterPro" id="IPR001173">
    <property type="entry name" value="Glyco_trans_2-like"/>
</dbReference>
<dbReference type="AlphaFoldDB" id="A0A1M5Z1I5"/>
<dbReference type="Pfam" id="PF00535">
    <property type="entry name" value="Glycos_transf_2"/>
    <property type="match status" value="1"/>
</dbReference>
<dbReference type="EMBL" id="QOVN01000003">
    <property type="protein sequence ID" value="RXG29749.1"/>
    <property type="molecule type" value="Genomic_DNA"/>
</dbReference>
<dbReference type="InterPro" id="IPR029044">
    <property type="entry name" value="Nucleotide-diphossugar_trans"/>
</dbReference>
<dbReference type="RefSeq" id="WP_072983625.1">
    <property type="nucleotide sequence ID" value="NZ_FQXT01000004.1"/>
</dbReference>
<proteinExistence type="predicted"/>
<dbReference type="GO" id="GO:0016740">
    <property type="term" value="F:transferase activity"/>
    <property type="evidence" value="ECO:0007669"/>
    <property type="project" value="UniProtKB-KW"/>
</dbReference>
<dbReference type="PANTHER" id="PTHR43685:SF2">
    <property type="entry name" value="GLYCOSYLTRANSFERASE 2-LIKE DOMAIN-CONTAINING PROTEIN"/>
    <property type="match status" value="1"/>
</dbReference>
<dbReference type="InterPro" id="IPR050834">
    <property type="entry name" value="Glycosyltransf_2"/>
</dbReference>
<gene>
    <name evidence="2" type="ORF">DSM01_1851</name>
    <name evidence="3" type="ORF">SAMN04487999_2574</name>
</gene>
<dbReference type="Proteomes" id="UP000290037">
    <property type="component" value="Unassembled WGS sequence"/>
</dbReference>
<organism evidence="3 4">
    <name type="scientific">Leeuwenhoekiella palythoae</name>
    <dbReference type="NCBI Taxonomy" id="573501"/>
    <lineage>
        <taxon>Bacteria</taxon>
        <taxon>Pseudomonadati</taxon>
        <taxon>Bacteroidota</taxon>
        <taxon>Flavobacteriia</taxon>
        <taxon>Flavobacteriales</taxon>
        <taxon>Flavobacteriaceae</taxon>
        <taxon>Leeuwenhoekiella</taxon>
    </lineage>
</organism>
<evidence type="ECO:0000313" key="4">
    <source>
        <dbReference type="Proteomes" id="UP000184240"/>
    </source>
</evidence>
<evidence type="ECO:0000313" key="2">
    <source>
        <dbReference type="EMBL" id="RXG29749.1"/>
    </source>
</evidence>
<name>A0A1M5Z1I5_9FLAO</name>
<feature type="domain" description="Glycosyltransferase 2-like" evidence="1">
    <location>
        <begin position="3"/>
        <end position="105"/>
    </location>
</feature>
<keyword evidence="5" id="KW-1185">Reference proteome</keyword>
<dbReference type="Gene3D" id="3.90.550.10">
    <property type="entry name" value="Spore Coat Polysaccharide Biosynthesis Protein SpsA, Chain A"/>
    <property type="match status" value="1"/>
</dbReference>
<dbReference type="CDD" id="cd00761">
    <property type="entry name" value="Glyco_tranf_GTA_type"/>
    <property type="match status" value="1"/>
</dbReference>
<dbReference type="EMBL" id="FQXT01000004">
    <property type="protein sequence ID" value="SHI17753.1"/>
    <property type="molecule type" value="Genomic_DNA"/>
</dbReference>
<sequence length="288" mass="33850">MISIVITYFNSSEFINRALYYAHLQKVVEKEIIVVDDGSDNNNKKILSQYADLIDLLITQKNKGQAAARNAGISKATGDFILNWDVDDYFEAEFSSEALKILEEKSNIKLVSSYALRTSNEISGELIKPLGGNYQNFLFENAALGSAMFRKLDWENAGGYDEKIKVGYEDWDFYLRLLYPKGEAFIIPEQLFTYHRHPESTTSLILRERSALIKRKYIYKKNETIYQQHYPELIDDVFYRLEREEQERYKNLERIEYKIGYYILNPLRKLKKHFTYFRKGLTSKVVVK</sequence>
<accession>A0A1M5Z1I5</accession>
<reference evidence="4" key="1">
    <citation type="submission" date="2016-11" db="EMBL/GenBank/DDBJ databases">
        <authorList>
            <person name="Varghese N."/>
            <person name="Submissions S."/>
        </authorList>
    </citation>
    <scope>NUCLEOTIDE SEQUENCE [LARGE SCALE GENOMIC DNA]</scope>
    <source>
        <strain evidence="4">DSM 19859</strain>
    </source>
</reference>
<reference evidence="2 5" key="3">
    <citation type="submission" date="2018-07" db="EMBL/GenBank/DDBJ databases">
        <title>Leeuwenhoekiella genomics.</title>
        <authorList>
            <person name="Tahon G."/>
            <person name="Willems A."/>
        </authorList>
    </citation>
    <scope>NUCLEOTIDE SEQUENCE [LARGE SCALE GENOMIC DNA]</scope>
    <source>
        <strain evidence="2 5">LMG 24856</strain>
    </source>
</reference>
<reference evidence="3" key="2">
    <citation type="submission" date="2016-11" db="EMBL/GenBank/DDBJ databases">
        <authorList>
            <person name="Jaros S."/>
            <person name="Januszkiewicz K."/>
            <person name="Wedrychowicz H."/>
        </authorList>
    </citation>
    <scope>NUCLEOTIDE SEQUENCE [LARGE SCALE GENOMIC DNA]</scope>
    <source>
        <strain evidence="3">DSM 19859</strain>
    </source>
</reference>
<protein>
    <submittedName>
        <fullName evidence="3">Glycosyl transferase family 2</fullName>
    </submittedName>
    <submittedName>
        <fullName evidence="2">Glycosyltransferase involved in cell wall biosynthesis</fullName>
    </submittedName>
</protein>
<keyword evidence="3" id="KW-0808">Transferase</keyword>
<dbReference type="SUPFAM" id="SSF53448">
    <property type="entry name" value="Nucleotide-diphospho-sugar transferases"/>
    <property type="match status" value="1"/>
</dbReference>
<dbReference type="Proteomes" id="UP000184240">
    <property type="component" value="Unassembled WGS sequence"/>
</dbReference>
<dbReference type="PANTHER" id="PTHR43685">
    <property type="entry name" value="GLYCOSYLTRANSFERASE"/>
    <property type="match status" value="1"/>
</dbReference>
<dbReference type="STRING" id="573501.SAMN04487999_2574"/>
<evidence type="ECO:0000259" key="1">
    <source>
        <dbReference type="Pfam" id="PF00535"/>
    </source>
</evidence>
<evidence type="ECO:0000313" key="5">
    <source>
        <dbReference type="Proteomes" id="UP000290037"/>
    </source>
</evidence>
<evidence type="ECO:0000313" key="3">
    <source>
        <dbReference type="EMBL" id="SHI17753.1"/>
    </source>
</evidence>
<dbReference type="OrthoDB" id="597270at2"/>